<proteinExistence type="predicted"/>
<dbReference type="AlphaFoldDB" id="A0A7E4ZWH9"/>
<feature type="chain" id="PRO_5028929635" evidence="1">
    <location>
        <begin position="21"/>
        <end position="145"/>
    </location>
</feature>
<accession>A0A7E4ZWH9</accession>
<evidence type="ECO:0000313" key="2">
    <source>
        <dbReference type="Proteomes" id="UP000492821"/>
    </source>
</evidence>
<feature type="signal peptide" evidence="1">
    <location>
        <begin position="1"/>
        <end position="20"/>
    </location>
</feature>
<keyword evidence="1" id="KW-0732">Signal</keyword>
<organism evidence="2 3">
    <name type="scientific">Panagrellus redivivus</name>
    <name type="common">Microworm</name>
    <dbReference type="NCBI Taxonomy" id="6233"/>
    <lineage>
        <taxon>Eukaryota</taxon>
        <taxon>Metazoa</taxon>
        <taxon>Ecdysozoa</taxon>
        <taxon>Nematoda</taxon>
        <taxon>Chromadorea</taxon>
        <taxon>Rhabditida</taxon>
        <taxon>Tylenchina</taxon>
        <taxon>Panagrolaimomorpha</taxon>
        <taxon>Panagrolaimoidea</taxon>
        <taxon>Panagrolaimidae</taxon>
        <taxon>Panagrellus</taxon>
    </lineage>
</organism>
<reference evidence="2" key="1">
    <citation type="journal article" date="2013" name="Genetics">
        <title>The draft genome and transcriptome of Panagrellus redivivus are shaped by the harsh demands of a free-living lifestyle.</title>
        <authorList>
            <person name="Srinivasan J."/>
            <person name="Dillman A.R."/>
            <person name="Macchietto M.G."/>
            <person name="Heikkinen L."/>
            <person name="Lakso M."/>
            <person name="Fracchia K.M."/>
            <person name="Antoshechkin I."/>
            <person name="Mortazavi A."/>
            <person name="Wong G."/>
            <person name="Sternberg P.W."/>
        </authorList>
    </citation>
    <scope>NUCLEOTIDE SEQUENCE [LARGE SCALE GENOMIC DNA]</scope>
    <source>
        <strain evidence="2">MT8872</strain>
    </source>
</reference>
<protein>
    <submittedName>
        <fullName evidence="3">Protein sleepless</fullName>
    </submittedName>
</protein>
<sequence>MMYFLQQSFIFVLTLHYGFSLYCKQCNGWTGHYPPARNTVSTCDNRDNICYTTLFCVKIVDPMRPGLHYATFKSDCYYQVSIQVSPTNLSYITSGRCYPYLEGVNPTQRWWYCFCNDRDYCNGAPTTFTLLGLISTITVAYFVRN</sequence>
<evidence type="ECO:0000256" key="1">
    <source>
        <dbReference type="SAM" id="SignalP"/>
    </source>
</evidence>
<dbReference type="WBParaSite" id="Pan_g21865.t1">
    <property type="protein sequence ID" value="Pan_g21865.t1"/>
    <property type="gene ID" value="Pan_g21865"/>
</dbReference>
<keyword evidence="2" id="KW-1185">Reference proteome</keyword>
<evidence type="ECO:0000313" key="3">
    <source>
        <dbReference type="WBParaSite" id="Pan_g21865.t1"/>
    </source>
</evidence>
<name>A0A7E4ZWH9_PANRE</name>
<dbReference type="Proteomes" id="UP000492821">
    <property type="component" value="Unassembled WGS sequence"/>
</dbReference>
<reference evidence="3" key="2">
    <citation type="submission" date="2020-10" db="UniProtKB">
        <authorList>
            <consortium name="WormBaseParasite"/>
        </authorList>
    </citation>
    <scope>IDENTIFICATION</scope>
</reference>